<evidence type="ECO:0000313" key="1">
    <source>
        <dbReference type="Ensembl" id="ENSOMYP00000112997.1"/>
    </source>
</evidence>
<dbReference type="GO" id="GO:0051145">
    <property type="term" value="P:smooth muscle cell differentiation"/>
    <property type="evidence" value="ECO:0007669"/>
    <property type="project" value="TreeGrafter"/>
</dbReference>
<accession>A0A8K9UQU7</accession>
<protein>
    <submittedName>
        <fullName evidence="1">Uncharacterized protein</fullName>
    </submittedName>
</protein>
<reference evidence="1" key="1">
    <citation type="submission" date="2020-07" db="EMBL/GenBank/DDBJ databases">
        <title>A long reads based de novo assembly of the rainbow trout Arlee double haploid line genome.</title>
        <authorList>
            <person name="Gao G."/>
            <person name="Palti Y."/>
        </authorList>
    </citation>
    <scope>NUCLEOTIDE SEQUENCE [LARGE SCALE GENOMIC DNA]</scope>
</reference>
<dbReference type="GO" id="GO:0045944">
    <property type="term" value="P:positive regulation of transcription by RNA polymerase II"/>
    <property type="evidence" value="ECO:0007669"/>
    <property type="project" value="TreeGrafter"/>
</dbReference>
<dbReference type="InterPro" id="IPR043451">
    <property type="entry name" value="Myocardin-like"/>
</dbReference>
<dbReference type="PANTHER" id="PTHR22793">
    <property type="entry name" value="MYOCARDIN-RELATED TRANSCRIPTION FACTOR-RELATED"/>
    <property type="match status" value="1"/>
</dbReference>
<sequence>MLSTPSILDHTSSPMDTYELSGYTANPPGLNFGDHALDSMDWLDITMGGASNEIAGLAPLGPLGPHTPPSVFSADFLDSSDLQLHWDSCL</sequence>
<dbReference type="Proteomes" id="UP000694395">
    <property type="component" value="Chromosome 12"/>
</dbReference>
<reference evidence="1" key="2">
    <citation type="submission" date="2025-08" db="UniProtKB">
        <authorList>
            <consortium name="Ensembl"/>
        </authorList>
    </citation>
    <scope>IDENTIFICATION</scope>
</reference>
<dbReference type="PANTHER" id="PTHR22793:SF6">
    <property type="entry name" value="MYOCARDIN-RELATED TRANSCRIPTION FACTOR A"/>
    <property type="match status" value="1"/>
</dbReference>
<dbReference type="AlphaFoldDB" id="A0A8K9UQU7"/>
<keyword evidence="2" id="KW-1185">Reference proteome</keyword>
<name>A0A8K9UQU7_ONCMY</name>
<proteinExistence type="predicted"/>
<reference evidence="1" key="3">
    <citation type="submission" date="2025-09" db="UniProtKB">
        <authorList>
            <consortium name="Ensembl"/>
        </authorList>
    </citation>
    <scope>IDENTIFICATION</scope>
</reference>
<dbReference type="GeneTree" id="ENSGT00950000182979"/>
<organism evidence="1 2">
    <name type="scientific">Oncorhynchus mykiss</name>
    <name type="common">Rainbow trout</name>
    <name type="synonym">Salmo gairdneri</name>
    <dbReference type="NCBI Taxonomy" id="8022"/>
    <lineage>
        <taxon>Eukaryota</taxon>
        <taxon>Metazoa</taxon>
        <taxon>Chordata</taxon>
        <taxon>Craniata</taxon>
        <taxon>Vertebrata</taxon>
        <taxon>Euteleostomi</taxon>
        <taxon>Actinopterygii</taxon>
        <taxon>Neopterygii</taxon>
        <taxon>Teleostei</taxon>
        <taxon>Protacanthopterygii</taxon>
        <taxon>Salmoniformes</taxon>
        <taxon>Salmonidae</taxon>
        <taxon>Salmoninae</taxon>
        <taxon>Oncorhynchus</taxon>
    </lineage>
</organism>
<dbReference type="GO" id="GO:0005634">
    <property type="term" value="C:nucleus"/>
    <property type="evidence" value="ECO:0007669"/>
    <property type="project" value="TreeGrafter"/>
</dbReference>
<dbReference type="Ensembl" id="ENSOMYT00000145219.1">
    <property type="protein sequence ID" value="ENSOMYP00000112997.1"/>
    <property type="gene ID" value="ENSOMYG00000066041.1"/>
</dbReference>
<dbReference type="GO" id="GO:0003713">
    <property type="term" value="F:transcription coactivator activity"/>
    <property type="evidence" value="ECO:0007669"/>
    <property type="project" value="TreeGrafter"/>
</dbReference>
<evidence type="ECO:0000313" key="2">
    <source>
        <dbReference type="Proteomes" id="UP000694395"/>
    </source>
</evidence>